<organism evidence="2 3">
    <name type="scientific">Petrolisthes cinctipes</name>
    <name type="common">Flat porcelain crab</name>
    <dbReference type="NCBI Taxonomy" id="88211"/>
    <lineage>
        <taxon>Eukaryota</taxon>
        <taxon>Metazoa</taxon>
        <taxon>Ecdysozoa</taxon>
        <taxon>Arthropoda</taxon>
        <taxon>Crustacea</taxon>
        <taxon>Multicrustacea</taxon>
        <taxon>Malacostraca</taxon>
        <taxon>Eumalacostraca</taxon>
        <taxon>Eucarida</taxon>
        <taxon>Decapoda</taxon>
        <taxon>Pleocyemata</taxon>
        <taxon>Anomura</taxon>
        <taxon>Galatheoidea</taxon>
        <taxon>Porcellanidae</taxon>
        <taxon>Petrolisthes</taxon>
    </lineage>
</organism>
<gene>
    <name evidence="2" type="ORF">Pcinc_010821</name>
</gene>
<dbReference type="Proteomes" id="UP001286313">
    <property type="component" value="Unassembled WGS sequence"/>
</dbReference>
<proteinExistence type="predicted"/>
<dbReference type="AlphaFoldDB" id="A0AAE1KV29"/>
<comment type="caution">
    <text evidence="2">The sequence shown here is derived from an EMBL/GenBank/DDBJ whole genome shotgun (WGS) entry which is preliminary data.</text>
</comment>
<accession>A0AAE1KV29</accession>
<reference evidence="2" key="1">
    <citation type="submission" date="2023-10" db="EMBL/GenBank/DDBJ databases">
        <title>Genome assemblies of two species of porcelain crab, Petrolisthes cinctipes and Petrolisthes manimaculis (Anomura: Porcellanidae).</title>
        <authorList>
            <person name="Angst P."/>
        </authorList>
    </citation>
    <scope>NUCLEOTIDE SEQUENCE</scope>
    <source>
        <strain evidence="2">PB745_01</strain>
        <tissue evidence="2">Gill</tissue>
    </source>
</reference>
<dbReference type="EMBL" id="JAWQEG010000835">
    <property type="protein sequence ID" value="KAK3884978.1"/>
    <property type="molecule type" value="Genomic_DNA"/>
</dbReference>
<evidence type="ECO:0000313" key="3">
    <source>
        <dbReference type="Proteomes" id="UP001286313"/>
    </source>
</evidence>
<evidence type="ECO:0000313" key="2">
    <source>
        <dbReference type="EMBL" id="KAK3884978.1"/>
    </source>
</evidence>
<sequence>MRRETWPPCTPSIEINWFATITPAVLPPPVISEDAIKTAVGNATRINEEKLDAIIQTLEANKGENERIMTQMKDELEQRLTLQQQPPPAEAIGVVRGQQQQPSSLPLLASEYGMSIDFDPDAAMSMTNDNTGPMTLLNVSGGSRGVPSAAATSFSGVLASDAEVPPPGDNNAAFFRKNEELKRTAPPFPLSLPSSSKIPKRIYDAIINSKKFYRLLFRGVISLLRTVLSNNINIVDSAADGPYALTVAGCVLQMVFRHIIRDLGISHSNQEEFKRVLVNMKWASLDLEDLWRKLYMESVNSPSADTDKWMAEKAADKASRRASASATDNADRRDLLRRIVEDINENRETEDSIIIRDKTVETIGDEHDCSPFASSAYGHDTMFLWTVVTLSERFCNLYNAVNHPVLYYEEMVRNEGMAFEGGLENFKKLCDCIKSELEVFSTGAGSQSAAFACRDCTRESESEYEKMKNRVKSELLMIKKKELEMSTPSSFSVPMFHSDMTPEETYAYKVETEELCNFIFEGVLNRVSEPPPYDDDEEDDAYESGGDDETFPDEPPSMEKSLAIAFEVKSKLERLKDDNINDFFKRYAEVRSFKNRSALCHRQENVLVKSLLIIDNFMSGYVVTPKIVKY</sequence>
<feature type="compositionally biased region" description="Acidic residues" evidence="1">
    <location>
        <begin position="532"/>
        <end position="552"/>
    </location>
</feature>
<keyword evidence="3" id="KW-1185">Reference proteome</keyword>
<evidence type="ECO:0000256" key="1">
    <source>
        <dbReference type="SAM" id="MobiDB-lite"/>
    </source>
</evidence>
<name>A0AAE1KV29_PETCI</name>
<feature type="region of interest" description="Disordered" evidence="1">
    <location>
        <begin position="527"/>
        <end position="556"/>
    </location>
</feature>
<protein>
    <submittedName>
        <fullName evidence="2">Uncharacterized protein</fullName>
    </submittedName>
</protein>